<dbReference type="OrthoDB" id="3344688at2759"/>
<keyword evidence="2" id="KW-1185">Reference proteome</keyword>
<keyword evidence="1" id="KW-0675">Receptor</keyword>
<name>A0A5N5G4K0_9ROSA</name>
<protein>
    <submittedName>
        <fullName evidence="1">Wall-associated receptor kinase-like 16</fullName>
    </submittedName>
</protein>
<reference evidence="1 2" key="3">
    <citation type="submission" date="2019-11" db="EMBL/GenBank/DDBJ databases">
        <title>A de novo genome assembly of a pear dwarfing rootstock.</title>
        <authorList>
            <person name="Wang F."/>
            <person name="Wang J."/>
            <person name="Li S."/>
            <person name="Zhang Y."/>
            <person name="Fang M."/>
            <person name="Ma L."/>
            <person name="Zhao Y."/>
            <person name="Jiang S."/>
        </authorList>
    </citation>
    <scope>NUCLEOTIDE SEQUENCE [LARGE SCALE GENOMIC DNA]</scope>
    <source>
        <strain evidence="1">S2</strain>
        <tissue evidence="1">Leaf</tissue>
    </source>
</reference>
<keyword evidence="1" id="KW-0418">Kinase</keyword>
<gene>
    <name evidence="1" type="ORF">D8674_011859</name>
</gene>
<proteinExistence type="predicted"/>
<dbReference type="AlphaFoldDB" id="A0A5N5G4K0"/>
<dbReference type="PANTHER" id="PTHR11439">
    <property type="entry name" value="GAG-POL-RELATED RETROTRANSPOSON"/>
    <property type="match status" value="1"/>
</dbReference>
<organism evidence="1 2">
    <name type="scientific">Pyrus ussuriensis x Pyrus communis</name>
    <dbReference type="NCBI Taxonomy" id="2448454"/>
    <lineage>
        <taxon>Eukaryota</taxon>
        <taxon>Viridiplantae</taxon>
        <taxon>Streptophyta</taxon>
        <taxon>Embryophyta</taxon>
        <taxon>Tracheophyta</taxon>
        <taxon>Spermatophyta</taxon>
        <taxon>Magnoliopsida</taxon>
        <taxon>eudicotyledons</taxon>
        <taxon>Gunneridae</taxon>
        <taxon>Pentapetalae</taxon>
        <taxon>rosids</taxon>
        <taxon>fabids</taxon>
        <taxon>Rosales</taxon>
        <taxon>Rosaceae</taxon>
        <taxon>Amygdaloideae</taxon>
        <taxon>Maleae</taxon>
        <taxon>Pyrus</taxon>
    </lineage>
</organism>
<dbReference type="InterPro" id="IPR043502">
    <property type="entry name" value="DNA/RNA_pol_sf"/>
</dbReference>
<dbReference type="CDD" id="cd09272">
    <property type="entry name" value="RNase_HI_RT_Ty1"/>
    <property type="match status" value="1"/>
</dbReference>
<accession>A0A5N5G4K0</accession>
<reference evidence="1 2" key="1">
    <citation type="submission" date="2019-09" db="EMBL/GenBank/DDBJ databases">
        <authorList>
            <person name="Ou C."/>
        </authorList>
    </citation>
    <scope>NUCLEOTIDE SEQUENCE [LARGE SCALE GENOMIC DNA]</scope>
    <source>
        <strain evidence="1">S2</strain>
        <tissue evidence="1">Leaf</tissue>
    </source>
</reference>
<dbReference type="SUPFAM" id="SSF56672">
    <property type="entry name" value="DNA/RNA polymerases"/>
    <property type="match status" value="1"/>
</dbReference>
<evidence type="ECO:0000313" key="2">
    <source>
        <dbReference type="Proteomes" id="UP000327157"/>
    </source>
</evidence>
<dbReference type="Proteomes" id="UP000327157">
    <property type="component" value="Chromosome 14"/>
</dbReference>
<dbReference type="PANTHER" id="PTHR11439:SF500">
    <property type="entry name" value="RNA-DIRECTED DNA POLYMERASE"/>
    <property type="match status" value="1"/>
</dbReference>
<comment type="caution">
    <text evidence="1">The sequence shown here is derived from an EMBL/GenBank/DDBJ whole genome shotgun (WGS) entry which is preliminary data.</text>
</comment>
<dbReference type="GO" id="GO:0016301">
    <property type="term" value="F:kinase activity"/>
    <property type="evidence" value="ECO:0007669"/>
    <property type="project" value="UniProtKB-KW"/>
</dbReference>
<evidence type="ECO:0000313" key="1">
    <source>
        <dbReference type="EMBL" id="KAB2608691.1"/>
    </source>
</evidence>
<keyword evidence="1" id="KW-0808">Transferase</keyword>
<dbReference type="EMBL" id="SMOL01000553">
    <property type="protein sequence ID" value="KAB2608691.1"/>
    <property type="molecule type" value="Genomic_DNA"/>
</dbReference>
<reference evidence="2" key="2">
    <citation type="submission" date="2019-10" db="EMBL/GenBank/DDBJ databases">
        <title>A de novo genome assembly of a pear dwarfing rootstock.</title>
        <authorList>
            <person name="Wang F."/>
            <person name="Wang J."/>
            <person name="Li S."/>
            <person name="Zhang Y."/>
            <person name="Fang M."/>
            <person name="Ma L."/>
            <person name="Zhao Y."/>
            <person name="Jiang S."/>
        </authorList>
    </citation>
    <scope>NUCLEOTIDE SEQUENCE [LARGE SCALE GENOMIC DNA]</scope>
</reference>
<sequence>MHAMHTVFTSTPQPAPLSAPPQVWLTNAGATNHMTADMNNLSLASPYPTSETIQTANGEALLSQVPIPQPNSSIHTSSFLPMAVVNTNNVIVSFSPSSANSSLNPQSITSAPASSSQLPVVPDPSPLLTVLDIPPINLHPMQTRSKNGICKKKAFLASAQACAEIDLSLIEPSSYKSALKNPICRLLKDDGDPYSNPGTYRSIVGALQYLTFTRPDIAFSVHQVCQFMQHPMVTHYTAVKRILRYLKGTMTVGVTYARGDLHLKAFNDADWAGDPNDRRSTTGLVVFLGSNPISWSFKKQQTVSRSSTEAEYRALSFTSAELDWIKQLLVFLHIPVTIPPVLFCDNLSAIALSFNPVQHQKTKHIEIDVHFVRERVATKQLTVQFVSSQEQFADILTKGLSGPLFRTHCLNLMLSSSQHELAGGC</sequence>